<dbReference type="KEGG" id="cpoi:OE229_17585"/>
<evidence type="ECO:0000256" key="2">
    <source>
        <dbReference type="SAM" id="MobiDB-lite"/>
    </source>
</evidence>
<evidence type="ECO:0000256" key="1">
    <source>
        <dbReference type="SAM" id="Coils"/>
    </source>
</evidence>
<proteinExistence type="predicted"/>
<keyword evidence="1" id="KW-0175">Coiled coil</keyword>
<name>A0A9Q9T586_9MICO</name>
<dbReference type="GeneID" id="99625327"/>
<evidence type="ECO:0000313" key="4">
    <source>
        <dbReference type="Proteomes" id="UP001062223"/>
    </source>
</evidence>
<dbReference type="EMBL" id="CP106880">
    <property type="protein sequence ID" value="UYC82747.1"/>
    <property type="molecule type" value="Genomic_DNA"/>
</dbReference>
<organism evidence="3 4">
    <name type="scientific">Curtobacterium poinsettiae</name>
    <dbReference type="NCBI Taxonomy" id="159612"/>
    <lineage>
        <taxon>Bacteria</taxon>
        <taxon>Bacillati</taxon>
        <taxon>Actinomycetota</taxon>
        <taxon>Actinomycetes</taxon>
        <taxon>Micrococcales</taxon>
        <taxon>Microbacteriaceae</taxon>
        <taxon>Curtobacterium</taxon>
    </lineage>
</organism>
<dbReference type="AlphaFoldDB" id="A0A9Q9T586"/>
<sequence>MTLERPTTTRPDVIQPETRAAVDELYAGDTVAAFRAIDAATADPTEHVREWELTDEQRQVWEAGYMVGFQMAAPELKAEVLELRARLEQAEHDADRYYAEMCRRPAPAEPAASRETFAEISRARGEHDRAARHEATMDRMFPQYAGARA</sequence>
<feature type="compositionally biased region" description="Basic and acidic residues" evidence="2">
    <location>
        <begin position="121"/>
        <end position="137"/>
    </location>
</feature>
<protein>
    <submittedName>
        <fullName evidence="3">Uncharacterized protein</fullName>
    </submittedName>
</protein>
<feature type="coiled-coil region" evidence="1">
    <location>
        <begin position="73"/>
        <end position="100"/>
    </location>
</feature>
<feature type="region of interest" description="Disordered" evidence="2">
    <location>
        <begin position="121"/>
        <end position="149"/>
    </location>
</feature>
<evidence type="ECO:0000313" key="3">
    <source>
        <dbReference type="EMBL" id="UYC82747.1"/>
    </source>
</evidence>
<gene>
    <name evidence="3" type="ORF">OE229_17585</name>
</gene>
<geneLocation type="plasmid" evidence="3 4">
    <name>unnamed</name>
</geneLocation>
<dbReference type="RefSeq" id="WP_214585395.1">
    <property type="nucleotide sequence ID" value="NZ_CP104936.1"/>
</dbReference>
<keyword evidence="3" id="KW-0614">Plasmid</keyword>
<dbReference type="Proteomes" id="UP001062223">
    <property type="component" value="Plasmid unnamed"/>
</dbReference>
<reference evidence="3" key="1">
    <citation type="submission" date="2022-09" db="EMBL/GenBank/DDBJ databases">
        <title>Taxonomy of Curtobacterium flaccumfaciens.</title>
        <authorList>
            <person name="Osdaghi E."/>
            <person name="Taghavi S.M."/>
            <person name="Hamidizade M."/>
            <person name="Abachi H."/>
            <person name="Fazliarab A."/>
            <person name="Baeyen S."/>
            <person name="Portier P."/>
            <person name="Van Vaerenbergh J."/>
            <person name="Jacques M.-A."/>
        </authorList>
    </citation>
    <scope>NUCLEOTIDE SEQUENCE</scope>
    <source>
        <strain evidence="3">AGQB46</strain>
        <plasmid evidence="3">unnamed</plasmid>
    </source>
</reference>
<accession>A0A9Q9T586</accession>